<sequence>MKNSLSHMRRSLTFRFRSMTTDPTGSVSMEYGLVGTLISIAIVGALSSTGGGVADKWNNFSNTIISYLR</sequence>
<proteinExistence type="predicted"/>
<gene>
    <name evidence="1" type="ORF">EYW49_04425</name>
</gene>
<organism evidence="1 2">
    <name type="scientific">Siculibacillus lacustris</name>
    <dbReference type="NCBI Taxonomy" id="1549641"/>
    <lineage>
        <taxon>Bacteria</taxon>
        <taxon>Pseudomonadati</taxon>
        <taxon>Pseudomonadota</taxon>
        <taxon>Alphaproteobacteria</taxon>
        <taxon>Hyphomicrobiales</taxon>
        <taxon>Ancalomicrobiaceae</taxon>
        <taxon>Siculibacillus</taxon>
    </lineage>
</organism>
<dbReference type="OrthoDB" id="5325135at2"/>
<dbReference type="AlphaFoldDB" id="A0A4Q9VX05"/>
<protein>
    <recommendedName>
        <fullName evidence="3">Flp family type IVb pilin</fullName>
    </recommendedName>
</protein>
<evidence type="ECO:0008006" key="3">
    <source>
        <dbReference type="Google" id="ProtNLM"/>
    </source>
</evidence>
<accession>A0A4Q9VX05</accession>
<evidence type="ECO:0000313" key="1">
    <source>
        <dbReference type="EMBL" id="TBW40431.1"/>
    </source>
</evidence>
<dbReference type="Proteomes" id="UP000292781">
    <property type="component" value="Unassembled WGS sequence"/>
</dbReference>
<comment type="caution">
    <text evidence="1">The sequence shown here is derived from an EMBL/GenBank/DDBJ whole genome shotgun (WGS) entry which is preliminary data.</text>
</comment>
<reference evidence="1 2" key="1">
    <citation type="submission" date="2019-02" db="EMBL/GenBank/DDBJ databases">
        <title>Siculibacillus lacustris gen. nov., sp. nov., a new rosette-forming bacterium isolated from a freshwater crater lake (Lake St. Ana, Romania).</title>
        <authorList>
            <person name="Felfoldi T."/>
            <person name="Marton Z."/>
            <person name="Szabo A."/>
            <person name="Mentes A."/>
            <person name="Boka K."/>
            <person name="Marialigeti K."/>
            <person name="Mathe I."/>
            <person name="Koncz M."/>
            <person name="Schumann P."/>
            <person name="Toth E."/>
        </authorList>
    </citation>
    <scope>NUCLEOTIDE SEQUENCE [LARGE SCALE GENOMIC DNA]</scope>
    <source>
        <strain evidence="1 2">SA-279</strain>
    </source>
</reference>
<dbReference type="EMBL" id="SJFN01000004">
    <property type="protein sequence ID" value="TBW40431.1"/>
    <property type="molecule type" value="Genomic_DNA"/>
</dbReference>
<name>A0A4Q9VX05_9HYPH</name>
<evidence type="ECO:0000313" key="2">
    <source>
        <dbReference type="Proteomes" id="UP000292781"/>
    </source>
</evidence>
<keyword evidence="2" id="KW-1185">Reference proteome</keyword>
<dbReference type="RefSeq" id="WP_131306597.1">
    <property type="nucleotide sequence ID" value="NZ_SJFN01000004.1"/>
</dbReference>